<dbReference type="InterPro" id="IPR029058">
    <property type="entry name" value="AB_hydrolase_fold"/>
</dbReference>
<dbReference type="STRING" id="332977.SAMN05421740_103592"/>
<name>A0A1H7MP52_9SPHI</name>
<keyword evidence="2" id="KW-0378">Hydrolase</keyword>
<protein>
    <submittedName>
        <fullName evidence="2">S-formylglutathione hydrolase FrmB</fullName>
    </submittedName>
</protein>
<dbReference type="OrthoDB" id="9803578at2"/>
<dbReference type="InterPro" id="IPR000801">
    <property type="entry name" value="Esterase-like"/>
</dbReference>
<feature type="chain" id="PRO_5011451476" evidence="1">
    <location>
        <begin position="22"/>
        <end position="273"/>
    </location>
</feature>
<evidence type="ECO:0000313" key="3">
    <source>
        <dbReference type="Proteomes" id="UP000198916"/>
    </source>
</evidence>
<dbReference type="GO" id="GO:0016787">
    <property type="term" value="F:hydrolase activity"/>
    <property type="evidence" value="ECO:0007669"/>
    <property type="project" value="UniProtKB-KW"/>
</dbReference>
<dbReference type="AlphaFoldDB" id="A0A1H7MP52"/>
<evidence type="ECO:0000256" key="1">
    <source>
        <dbReference type="SAM" id="SignalP"/>
    </source>
</evidence>
<feature type="signal peptide" evidence="1">
    <location>
        <begin position="1"/>
        <end position="21"/>
    </location>
</feature>
<reference evidence="3" key="1">
    <citation type="submission" date="2016-10" db="EMBL/GenBank/DDBJ databases">
        <authorList>
            <person name="Varghese N."/>
            <person name="Submissions S."/>
        </authorList>
    </citation>
    <scope>NUCLEOTIDE SEQUENCE [LARGE SCALE GENOMIC DNA]</scope>
    <source>
        <strain evidence="3">Jip14</strain>
    </source>
</reference>
<keyword evidence="3" id="KW-1185">Reference proteome</keyword>
<dbReference type="Pfam" id="PF00756">
    <property type="entry name" value="Esterase"/>
    <property type="match status" value="1"/>
</dbReference>
<dbReference type="PANTHER" id="PTHR48098:SF1">
    <property type="entry name" value="DIACYLGLYCEROL ACYLTRANSFERASE_MYCOLYLTRANSFERASE AG85A"/>
    <property type="match status" value="1"/>
</dbReference>
<dbReference type="Gene3D" id="3.40.50.1820">
    <property type="entry name" value="alpha/beta hydrolase"/>
    <property type="match status" value="1"/>
</dbReference>
<dbReference type="Proteomes" id="UP000198916">
    <property type="component" value="Unassembled WGS sequence"/>
</dbReference>
<proteinExistence type="predicted"/>
<dbReference type="GO" id="GO:0016747">
    <property type="term" value="F:acyltransferase activity, transferring groups other than amino-acyl groups"/>
    <property type="evidence" value="ECO:0007669"/>
    <property type="project" value="TreeGrafter"/>
</dbReference>
<gene>
    <name evidence="2" type="ORF">SAMN05421740_103592</name>
</gene>
<organism evidence="2 3">
    <name type="scientific">Parapedobacter koreensis</name>
    <dbReference type="NCBI Taxonomy" id="332977"/>
    <lineage>
        <taxon>Bacteria</taxon>
        <taxon>Pseudomonadati</taxon>
        <taxon>Bacteroidota</taxon>
        <taxon>Sphingobacteriia</taxon>
        <taxon>Sphingobacteriales</taxon>
        <taxon>Sphingobacteriaceae</taxon>
        <taxon>Parapedobacter</taxon>
    </lineage>
</organism>
<keyword evidence="1" id="KW-0732">Signal</keyword>
<dbReference type="EMBL" id="FNZR01000003">
    <property type="protein sequence ID" value="SEL12983.1"/>
    <property type="molecule type" value="Genomic_DNA"/>
</dbReference>
<dbReference type="PANTHER" id="PTHR48098">
    <property type="entry name" value="ENTEROCHELIN ESTERASE-RELATED"/>
    <property type="match status" value="1"/>
</dbReference>
<dbReference type="RefSeq" id="WP_090605184.1">
    <property type="nucleotide sequence ID" value="NZ_FNZR01000003.1"/>
</dbReference>
<dbReference type="SUPFAM" id="SSF53474">
    <property type="entry name" value="alpha/beta-Hydrolases"/>
    <property type="match status" value="1"/>
</dbReference>
<sequence length="273" mass="30931">MQTKVSLFIAMLMLGITNAHAAKVDTVSVPSKVMDKTIKAVIITPDGYTIKDTLPVVYVLHGYGGNYSDWVNNVPELKNTVDLHRFIIVCPDGGFSSWYWDSPVDQSFRYETFVSNELVAWVDAQYHTIRSPKGRAITGLSMGGHGALYLAMRHLDVYGAAGSTAGGVDIRPFPLNWDMAKRLGSYAQYPDRWEEYTVINMTHRLTPNALALIIDCGTEDFFYGVNERLHRKLLDRNIPHMYITGPGAHNWAYWKQSIGYQLLYFTRFFTTTK</sequence>
<evidence type="ECO:0000313" key="2">
    <source>
        <dbReference type="EMBL" id="SEL12983.1"/>
    </source>
</evidence>
<accession>A0A1H7MP52</accession>
<dbReference type="InterPro" id="IPR050583">
    <property type="entry name" value="Mycobacterial_A85_antigen"/>
</dbReference>